<dbReference type="RefSeq" id="XP_009532701.1">
    <property type="nucleotide sequence ID" value="XM_009534406.1"/>
</dbReference>
<accession>G4ZWE0</accession>
<dbReference type="InParanoid" id="G4ZWE0"/>
<evidence type="ECO:0000313" key="1">
    <source>
        <dbReference type="EMBL" id="EGZ12368.1"/>
    </source>
</evidence>
<gene>
    <name evidence="1" type="ORF">PHYSODRAFT_336792</name>
</gene>
<protein>
    <recommendedName>
        <fullName evidence="3">RxLR effector protein</fullName>
    </recommendedName>
</protein>
<reference evidence="1 2" key="1">
    <citation type="journal article" date="2006" name="Science">
        <title>Phytophthora genome sequences uncover evolutionary origins and mechanisms of pathogenesis.</title>
        <authorList>
            <person name="Tyler B.M."/>
            <person name="Tripathy S."/>
            <person name="Zhang X."/>
            <person name="Dehal P."/>
            <person name="Jiang R.H."/>
            <person name="Aerts A."/>
            <person name="Arredondo F.D."/>
            <person name="Baxter L."/>
            <person name="Bensasson D."/>
            <person name="Beynon J.L."/>
            <person name="Chapman J."/>
            <person name="Damasceno C.M."/>
            <person name="Dorrance A.E."/>
            <person name="Dou D."/>
            <person name="Dickerman A.W."/>
            <person name="Dubchak I.L."/>
            <person name="Garbelotto M."/>
            <person name="Gijzen M."/>
            <person name="Gordon S.G."/>
            <person name="Govers F."/>
            <person name="Grunwald N.J."/>
            <person name="Huang W."/>
            <person name="Ivors K.L."/>
            <person name="Jones R.W."/>
            <person name="Kamoun S."/>
            <person name="Krampis K."/>
            <person name="Lamour K.H."/>
            <person name="Lee M.K."/>
            <person name="McDonald W.H."/>
            <person name="Medina M."/>
            <person name="Meijer H.J."/>
            <person name="Nordberg E.K."/>
            <person name="Maclean D.J."/>
            <person name="Ospina-Giraldo M.D."/>
            <person name="Morris P.F."/>
            <person name="Phuntumart V."/>
            <person name="Putnam N.H."/>
            <person name="Rash S."/>
            <person name="Rose J.K."/>
            <person name="Sakihama Y."/>
            <person name="Salamov A.A."/>
            <person name="Savidor A."/>
            <person name="Scheuring C.F."/>
            <person name="Smith B.M."/>
            <person name="Sobral B.W."/>
            <person name="Terry A."/>
            <person name="Torto-Alalibo T.A."/>
            <person name="Win J."/>
            <person name="Xu Z."/>
            <person name="Zhang H."/>
            <person name="Grigoriev I.V."/>
            <person name="Rokhsar D.S."/>
            <person name="Boore J.L."/>
        </authorList>
    </citation>
    <scope>NUCLEOTIDE SEQUENCE [LARGE SCALE GENOMIC DNA]</scope>
    <source>
        <strain evidence="1 2">P6497</strain>
    </source>
</reference>
<proteinExistence type="predicted"/>
<dbReference type="AlphaFoldDB" id="G4ZWE0"/>
<name>G4ZWE0_PHYSP</name>
<dbReference type="EMBL" id="JH159157">
    <property type="protein sequence ID" value="EGZ12368.1"/>
    <property type="molecule type" value="Genomic_DNA"/>
</dbReference>
<dbReference type="SMR" id="G4ZWE0"/>
<organism evidence="1 2">
    <name type="scientific">Phytophthora sojae (strain P6497)</name>
    <name type="common">Soybean stem and root rot agent</name>
    <name type="synonym">Phytophthora megasperma f. sp. glycines</name>
    <dbReference type="NCBI Taxonomy" id="1094619"/>
    <lineage>
        <taxon>Eukaryota</taxon>
        <taxon>Sar</taxon>
        <taxon>Stramenopiles</taxon>
        <taxon>Oomycota</taxon>
        <taxon>Peronosporomycetes</taxon>
        <taxon>Peronosporales</taxon>
        <taxon>Peronosporaceae</taxon>
        <taxon>Phytophthora</taxon>
    </lineage>
</organism>
<dbReference type="KEGG" id="psoj:PHYSODRAFT_336792"/>
<dbReference type="Proteomes" id="UP000002640">
    <property type="component" value="Unassembled WGS sequence"/>
</dbReference>
<evidence type="ECO:0008006" key="3">
    <source>
        <dbReference type="Google" id="ProtNLM"/>
    </source>
</evidence>
<sequence>MSLEKALTHLDLDKIAKVDKVDDFVTSPKLNQWIGHMADTNRHASSKKDAMTITKFLVSQRGDDEVVKLLSAARASDNKAVRKLGYKLQFDQFKLWIKAGKEPSQLRKEVPALSKRMRTAYRQEYENALAKAAAAAEKANEKVRASADIIFVKP</sequence>
<dbReference type="GeneID" id="20647261"/>
<keyword evidence="2" id="KW-1185">Reference proteome</keyword>
<evidence type="ECO:0000313" key="2">
    <source>
        <dbReference type="Proteomes" id="UP000002640"/>
    </source>
</evidence>